<dbReference type="PATRIC" id="fig|1641875.4.peg.3833"/>
<comment type="caution">
    <text evidence="1">The sequence shown here is derived from an EMBL/GenBank/DDBJ whole genome shotgun (WGS) entry which is preliminary data.</text>
</comment>
<proteinExistence type="predicted"/>
<evidence type="ECO:0000313" key="1">
    <source>
        <dbReference type="EMBL" id="KRS13374.1"/>
    </source>
</evidence>
<accession>A0A0T5NX59</accession>
<dbReference type="Proteomes" id="UP000051295">
    <property type="component" value="Unassembled WGS sequence"/>
</dbReference>
<sequence>MMTLDTIARAAAAHQLAVFGTVTGPETPEGIGTLVLLGPREPGFWPAFTTSPEYADRAPDPMDRWSSRVIGDLAQALRATAFFPFGGPPFQPFIAWAKASGRAHSSPVGLLVHDTAGLMISYRGALGFADRLATPAPPPNPCDSCVARPCLTACPVDAFATGTYDIAACKADLDRPENDCMSKGCAVRRACPVSLSYGRLEDQSAFHMRAFK</sequence>
<dbReference type="AlphaFoldDB" id="A0A0T5NX59"/>
<evidence type="ECO:0000313" key="2">
    <source>
        <dbReference type="Proteomes" id="UP000051295"/>
    </source>
</evidence>
<dbReference type="OrthoDB" id="8279740at2"/>
<keyword evidence="2" id="KW-1185">Reference proteome</keyword>
<name>A0A0T5NX59_9RHOB</name>
<gene>
    <name evidence="1" type="ORF">XM53_07240</name>
</gene>
<organism evidence="1 2">
    <name type="scientific">Roseovarius atlanticus</name>
    <dbReference type="NCBI Taxonomy" id="1641875"/>
    <lineage>
        <taxon>Bacteria</taxon>
        <taxon>Pseudomonadati</taxon>
        <taxon>Pseudomonadota</taxon>
        <taxon>Alphaproteobacteria</taxon>
        <taxon>Rhodobacterales</taxon>
        <taxon>Roseobacteraceae</taxon>
        <taxon>Roseovarius</taxon>
    </lineage>
</organism>
<reference evidence="1 2" key="1">
    <citation type="submission" date="2015-04" db="EMBL/GenBank/DDBJ databases">
        <title>The draft genome sequence of Roseovarius sp.R12b.</title>
        <authorList>
            <person name="Li G."/>
            <person name="Lai Q."/>
            <person name="Shao Z."/>
            <person name="Yan P."/>
        </authorList>
    </citation>
    <scope>NUCLEOTIDE SEQUENCE [LARGE SCALE GENOMIC DNA]</scope>
    <source>
        <strain evidence="1 2">R12B</strain>
    </source>
</reference>
<dbReference type="EMBL" id="LAXJ01000006">
    <property type="protein sequence ID" value="KRS13374.1"/>
    <property type="molecule type" value="Genomic_DNA"/>
</dbReference>
<dbReference type="STRING" id="1641875.XM53_07240"/>
<protein>
    <submittedName>
        <fullName evidence="1">Ferredoxin</fullName>
    </submittedName>
</protein>